<comment type="caution">
    <text evidence="2">The sequence shown here is derived from an EMBL/GenBank/DDBJ whole genome shotgun (WGS) entry which is preliminary data.</text>
</comment>
<dbReference type="AlphaFoldDB" id="H0DZU3"/>
<dbReference type="PANTHER" id="PTHR11559">
    <property type="entry name" value="CARBOXYLESTERASE"/>
    <property type="match status" value="1"/>
</dbReference>
<dbReference type="SUPFAM" id="SSF53474">
    <property type="entry name" value="alpha/beta-Hydrolases"/>
    <property type="match status" value="1"/>
</dbReference>
<proteinExistence type="predicted"/>
<evidence type="ECO:0000259" key="1">
    <source>
        <dbReference type="Pfam" id="PF00135"/>
    </source>
</evidence>
<dbReference type="Proteomes" id="UP000005143">
    <property type="component" value="Unassembled WGS sequence"/>
</dbReference>
<evidence type="ECO:0000313" key="2">
    <source>
        <dbReference type="EMBL" id="EHN13047.1"/>
    </source>
</evidence>
<sequence length="305" mass="32234">MQAWYDGGRLTTEQDVVVVSVNYRLGVFGFLRLDGVSEGNLGLLDQLEALRWVRRHIAAYGGDPENVTVFGQSAGGLSVALLLGMAQTRGLFHRAIVQSAPVGARHTPDQAAAFGQAVARHLGADPRGATPAGLLEATARAAAARRSRSPLDVPFAPIAGVHPVAADIDRALVAGADGRDVLCGCTTDEATAFGIPLAAAAELTEALFGEPSARFRAQLAAAGSRVLSYRVDWRPAGSPFGATHCVELPLLLGDERSWRAAPMLGDVPWSEVEELGKATRRAWAAFARTGTPDDRDLGRWPLAIE</sequence>
<dbReference type="PATRIC" id="fig|1097667.3.peg.48"/>
<feature type="domain" description="Carboxylesterase type B" evidence="1">
    <location>
        <begin position="3"/>
        <end position="193"/>
    </location>
</feature>
<dbReference type="Gene3D" id="3.40.50.1820">
    <property type="entry name" value="alpha/beta hydrolase"/>
    <property type="match status" value="2"/>
</dbReference>
<gene>
    <name evidence="2" type="ORF">PAI11_00480</name>
</gene>
<evidence type="ECO:0000313" key="3">
    <source>
        <dbReference type="Proteomes" id="UP000005143"/>
    </source>
</evidence>
<dbReference type="InterPro" id="IPR029058">
    <property type="entry name" value="AB_hydrolase_fold"/>
</dbReference>
<protein>
    <submittedName>
        <fullName evidence="2">Carboxylesterase type B</fullName>
    </submittedName>
</protein>
<reference evidence="2 3" key="1">
    <citation type="journal article" date="2013" name="Biodegradation">
        <title>Quantitative proteomic analysis of ibuprofen-degrading Patulibacter sp. strain I11.</title>
        <authorList>
            <person name="Almeida B."/>
            <person name="Kjeldal H."/>
            <person name="Lolas I."/>
            <person name="Knudsen A.D."/>
            <person name="Carvalho G."/>
            <person name="Nielsen K.L."/>
            <person name="Barreto Crespo M.T."/>
            <person name="Stensballe A."/>
            <person name="Nielsen J.L."/>
        </authorList>
    </citation>
    <scope>NUCLEOTIDE SEQUENCE [LARGE SCALE GENOMIC DNA]</scope>
    <source>
        <strain evidence="2 3">I11</strain>
    </source>
</reference>
<keyword evidence="3" id="KW-1185">Reference proteome</keyword>
<name>H0DZU3_9ACTN</name>
<dbReference type="InterPro" id="IPR002018">
    <property type="entry name" value="CarbesteraseB"/>
</dbReference>
<dbReference type="EMBL" id="AGUD01000003">
    <property type="protein sequence ID" value="EHN13047.1"/>
    <property type="molecule type" value="Genomic_DNA"/>
</dbReference>
<accession>H0DZU3</accession>
<dbReference type="Pfam" id="PF00135">
    <property type="entry name" value="COesterase"/>
    <property type="match status" value="1"/>
</dbReference>
<organism evidence="2 3">
    <name type="scientific">Patulibacter medicamentivorans</name>
    <dbReference type="NCBI Taxonomy" id="1097667"/>
    <lineage>
        <taxon>Bacteria</taxon>
        <taxon>Bacillati</taxon>
        <taxon>Actinomycetota</taxon>
        <taxon>Thermoleophilia</taxon>
        <taxon>Solirubrobacterales</taxon>
        <taxon>Patulibacteraceae</taxon>
        <taxon>Patulibacter</taxon>
    </lineage>
</organism>
<dbReference type="InterPro" id="IPR050309">
    <property type="entry name" value="Type-B_Carboxylest/Lipase"/>
</dbReference>